<comment type="similarity">
    <text evidence="10">Belongs to the peroxiredoxin family. BCP/PrxQ subfamily.</text>
</comment>
<dbReference type="PANTHER" id="PTHR42801">
    <property type="entry name" value="THIOREDOXIN-DEPENDENT PEROXIDE REDUCTASE"/>
    <property type="match status" value="1"/>
</dbReference>
<dbReference type="InterPro" id="IPR024706">
    <property type="entry name" value="Peroxiredoxin_AhpC-typ"/>
</dbReference>
<evidence type="ECO:0000256" key="3">
    <source>
        <dbReference type="ARBA" id="ARBA00013017"/>
    </source>
</evidence>
<dbReference type="InterPro" id="IPR050924">
    <property type="entry name" value="Peroxiredoxin_BCP/PrxQ"/>
</dbReference>
<evidence type="ECO:0000256" key="7">
    <source>
        <dbReference type="ARBA" id="ARBA00023157"/>
    </source>
</evidence>
<keyword evidence="15" id="KW-1185">Reference proteome</keyword>
<dbReference type="CDD" id="cd03018">
    <property type="entry name" value="PRX_AhpE_like"/>
    <property type="match status" value="1"/>
</dbReference>
<dbReference type="PROSITE" id="PS51352">
    <property type="entry name" value="THIOREDOXIN_2"/>
    <property type="match status" value="1"/>
</dbReference>
<organism evidence="14 15">
    <name type="scientific">Arthrobacter cryoconiti</name>
    <dbReference type="NCBI Taxonomy" id="748907"/>
    <lineage>
        <taxon>Bacteria</taxon>
        <taxon>Bacillati</taxon>
        <taxon>Actinomycetota</taxon>
        <taxon>Actinomycetes</taxon>
        <taxon>Micrococcales</taxon>
        <taxon>Micrococcaceae</taxon>
        <taxon>Arthrobacter</taxon>
    </lineage>
</organism>
<dbReference type="InterPro" id="IPR036249">
    <property type="entry name" value="Thioredoxin-like_sf"/>
</dbReference>
<accession>A0ABV8QW99</accession>
<evidence type="ECO:0000256" key="6">
    <source>
        <dbReference type="ARBA" id="ARBA00023002"/>
    </source>
</evidence>
<gene>
    <name evidence="14" type="ORF">ACFOW9_02800</name>
</gene>
<keyword evidence="8" id="KW-0676">Redox-active center</keyword>
<evidence type="ECO:0000259" key="13">
    <source>
        <dbReference type="PROSITE" id="PS51352"/>
    </source>
</evidence>
<evidence type="ECO:0000256" key="8">
    <source>
        <dbReference type="ARBA" id="ARBA00023284"/>
    </source>
</evidence>
<comment type="subunit">
    <text evidence="2">Monomer.</text>
</comment>
<dbReference type="Pfam" id="PF00578">
    <property type="entry name" value="AhpC-TSA"/>
    <property type="match status" value="1"/>
</dbReference>
<dbReference type="InterPro" id="IPR013766">
    <property type="entry name" value="Thioredoxin_domain"/>
</dbReference>
<dbReference type="PIRSF" id="PIRSF000239">
    <property type="entry name" value="AHPC"/>
    <property type="match status" value="1"/>
</dbReference>
<keyword evidence="5" id="KW-0049">Antioxidant</keyword>
<comment type="caution">
    <text evidence="14">The sequence shown here is derived from an EMBL/GenBank/DDBJ whole genome shotgun (WGS) entry which is preliminary data.</text>
</comment>
<dbReference type="EC" id="1.11.1.24" evidence="3"/>
<dbReference type="EMBL" id="JBHSCQ010000004">
    <property type="protein sequence ID" value="MFC4264525.1"/>
    <property type="molecule type" value="Genomic_DNA"/>
</dbReference>
<evidence type="ECO:0000256" key="5">
    <source>
        <dbReference type="ARBA" id="ARBA00022862"/>
    </source>
</evidence>
<evidence type="ECO:0000256" key="11">
    <source>
        <dbReference type="ARBA" id="ARBA00041373"/>
    </source>
</evidence>
<dbReference type="PANTHER" id="PTHR42801:SF20">
    <property type="entry name" value="ALKYL HYDROPEROXIDE REDUCTASE E"/>
    <property type="match status" value="1"/>
</dbReference>
<evidence type="ECO:0000256" key="2">
    <source>
        <dbReference type="ARBA" id="ARBA00011245"/>
    </source>
</evidence>
<feature type="domain" description="Thioredoxin" evidence="13">
    <location>
        <begin position="15"/>
        <end position="163"/>
    </location>
</feature>
<comment type="catalytic activity">
    <reaction evidence="12">
        <text>a hydroperoxide + [thioredoxin]-dithiol = an alcohol + [thioredoxin]-disulfide + H2O</text>
        <dbReference type="Rhea" id="RHEA:62620"/>
        <dbReference type="Rhea" id="RHEA-COMP:10698"/>
        <dbReference type="Rhea" id="RHEA-COMP:10700"/>
        <dbReference type="ChEBI" id="CHEBI:15377"/>
        <dbReference type="ChEBI" id="CHEBI:29950"/>
        <dbReference type="ChEBI" id="CHEBI:30879"/>
        <dbReference type="ChEBI" id="CHEBI:35924"/>
        <dbReference type="ChEBI" id="CHEBI:50058"/>
        <dbReference type="EC" id="1.11.1.24"/>
    </reaction>
</comment>
<evidence type="ECO:0000256" key="10">
    <source>
        <dbReference type="ARBA" id="ARBA00038489"/>
    </source>
</evidence>
<evidence type="ECO:0000256" key="1">
    <source>
        <dbReference type="ARBA" id="ARBA00003330"/>
    </source>
</evidence>
<reference evidence="15" key="1">
    <citation type="journal article" date="2019" name="Int. J. Syst. Evol. Microbiol.">
        <title>The Global Catalogue of Microorganisms (GCM) 10K type strain sequencing project: providing services to taxonomists for standard genome sequencing and annotation.</title>
        <authorList>
            <consortium name="The Broad Institute Genomics Platform"/>
            <consortium name="The Broad Institute Genome Sequencing Center for Infectious Disease"/>
            <person name="Wu L."/>
            <person name="Ma J."/>
        </authorList>
    </citation>
    <scope>NUCLEOTIDE SEQUENCE [LARGE SCALE GENOMIC DNA]</scope>
    <source>
        <strain evidence="15">CGMCC 1.10698</strain>
    </source>
</reference>
<keyword evidence="6" id="KW-0560">Oxidoreductase</keyword>
<dbReference type="Proteomes" id="UP001595773">
    <property type="component" value="Unassembled WGS sequence"/>
</dbReference>
<dbReference type="RefSeq" id="WP_230067785.1">
    <property type="nucleotide sequence ID" value="NZ_BAABLL010000001.1"/>
</dbReference>
<keyword evidence="4" id="KW-0575">Peroxidase</keyword>
<sequence length="163" mass="17555">MLFPATDDAGPAQGVKLGEVAPDFSLANQFGEPISLSGLRGSPVVLVFYPFAFSGICTGELCQLSENLADFQARGVRLLAISVDSKYTLRSYARAEGFTFDLLADFWPHGEVASRYGVFDAQLGMAGRSTFALDRAGVVRDSFSTPTGQARSLERYRQSLAAL</sequence>
<comment type="function">
    <text evidence="1">Thiol-specific peroxidase that catalyzes the reduction of hydrogen peroxide and organic hydroperoxides to water and alcohols, respectively. Plays a role in cell protection against oxidative stress by detoxifying peroxides and as sensor of hydrogen peroxide-mediated signaling events.</text>
</comment>
<name>A0ABV8QW99_9MICC</name>
<protein>
    <recommendedName>
        <fullName evidence="3">thioredoxin-dependent peroxiredoxin</fullName>
        <ecNumber evidence="3">1.11.1.24</ecNumber>
    </recommendedName>
    <alternativeName>
        <fullName evidence="11">Bacterioferritin comigratory protein</fullName>
    </alternativeName>
    <alternativeName>
        <fullName evidence="9">Thioredoxin peroxidase</fullName>
    </alternativeName>
</protein>
<evidence type="ECO:0000256" key="9">
    <source>
        <dbReference type="ARBA" id="ARBA00032824"/>
    </source>
</evidence>
<evidence type="ECO:0000313" key="15">
    <source>
        <dbReference type="Proteomes" id="UP001595773"/>
    </source>
</evidence>
<dbReference type="InterPro" id="IPR000866">
    <property type="entry name" value="AhpC/TSA"/>
</dbReference>
<evidence type="ECO:0000256" key="4">
    <source>
        <dbReference type="ARBA" id="ARBA00022559"/>
    </source>
</evidence>
<evidence type="ECO:0000313" key="14">
    <source>
        <dbReference type="EMBL" id="MFC4264525.1"/>
    </source>
</evidence>
<proteinExistence type="inferred from homology"/>
<dbReference type="Gene3D" id="3.40.30.10">
    <property type="entry name" value="Glutaredoxin"/>
    <property type="match status" value="1"/>
</dbReference>
<evidence type="ECO:0000256" key="12">
    <source>
        <dbReference type="ARBA" id="ARBA00049091"/>
    </source>
</evidence>
<keyword evidence="7" id="KW-1015">Disulfide bond</keyword>
<dbReference type="SUPFAM" id="SSF52833">
    <property type="entry name" value="Thioredoxin-like"/>
    <property type="match status" value="1"/>
</dbReference>